<proteinExistence type="predicted"/>
<keyword evidence="1" id="KW-0732">Signal</keyword>
<reference evidence="2" key="1">
    <citation type="submission" date="2019-09" db="EMBL/GenBank/DDBJ databases">
        <title>Organ-specific transcriptomic study of the physiology of the cattle tick, Rhipicephalus microplus.</title>
        <authorList>
            <person name="Tirloni L."/>
            <person name="Braz G."/>
            <person name="Gandara A.C.P."/>
            <person name="Sabadin G.A."/>
            <person name="da Silva R.M."/>
            <person name="Guizzo M.G."/>
            <person name="Machado J.A."/>
            <person name="Costa E.P."/>
            <person name="Gomes H.F."/>
            <person name="Moraes J."/>
            <person name="Mota M.B.S."/>
            <person name="Mesquita R.D."/>
            <person name="Alvarenga P.H."/>
            <person name="Alves F."/>
            <person name="Seixas A."/>
            <person name="da Fonseca R.N."/>
            <person name="Fogaca A."/>
            <person name="Logullo C."/>
            <person name="Tanaka A."/>
            <person name="Daffre S."/>
            <person name="Termignoni C."/>
            <person name="Vaz I.S.Jr."/>
            <person name="Oliveira P.L."/>
            <person name="Ribeiro J.M."/>
        </authorList>
    </citation>
    <scope>NUCLEOTIDE SEQUENCE</scope>
    <source>
        <strain evidence="2">Porto Alegre</strain>
    </source>
</reference>
<evidence type="ECO:0000313" key="2">
    <source>
        <dbReference type="EMBL" id="NOV43303.1"/>
    </source>
</evidence>
<evidence type="ECO:0000256" key="1">
    <source>
        <dbReference type="SAM" id="SignalP"/>
    </source>
</evidence>
<sequence>MFFFVLFCFSAVTLAVCQEICTYNFYISAEGETDSYLLQSKCFALDALLPASHCAPSGSTGICLNDRLLELANNVRLPF</sequence>
<protein>
    <submittedName>
        <fullName evidence="2">Putative secreted protein salivary gland overexpressed</fullName>
    </submittedName>
</protein>
<dbReference type="AlphaFoldDB" id="A0A6M2DAF6"/>
<feature type="signal peptide" evidence="1">
    <location>
        <begin position="1"/>
        <end position="17"/>
    </location>
</feature>
<organism evidence="2">
    <name type="scientific">Rhipicephalus microplus</name>
    <name type="common">Cattle tick</name>
    <name type="synonym">Boophilus microplus</name>
    <dbReference type="NCBI Taxonomy" id="6941"/>
    <lineage>
        <taxon>Eukaryota</taxon>
        <taxon>Metazoa</taxon>
        <taxon>Ecdysozoa</taxon>
        <taxon>Arthropoda</taxon>
        <taxon>Chelicerata</taxon>
        <taxon>Arachnida</taxon>
        <taxon>Acari</taxon>
        <taxon>Parasitiformes</taxon>
        <taxon>Ixodida</taxon>
        <taxon>Ixodoidea</taxon>
        <taxon>Ixodidae</taxon>
        <taxon>Rhipicephalinae</taxon>
        <taxon>Rhipicephalus</taxon>
        <taxon>Boophilus</taxon>
    </lineage>
</organism>
<accession>A0A6M2DAF6</accession>
<name>A0A6M2DAF6_RHIMP</name>
<dbReference type="EMBL" id="GHWJ01010566">
    <property type="protein sequence ID" value="NOV43303.1"/>
    <property type="molecule type" value="Transcribed_RNA"/>
</dbReference>
<feature type="chain" id="PRO_5026767714" evidence="1">
    <location>
        <begin position="18"/>
        <end position="79"/>
    </location>
</feature>